<proteinExistence type="predicted"/>
<accession>A0A0S4JFN4</accession>
<sequence length="173" mass="19185">MFSAVTCYEEFSFAFLVKMIYLLAKQAMTEASDFQFVLERSGTGINDLIWTETAEKLFVACAKWKAKDKGPLIAASIASVLEMDDVNAAIETFKTTLWLNTDVLYGPNDRKAESYESVHTYGKRTFYGLAFVATTGSAEMLIGRLPKGEAERVSDRSLVVPDDLREKLAPGLS</sequence>
<dbReference type="AlphaFoldDB" id="A0A0S4JFN4"/>
<evidence type="ECO:0000313" key="1">
    <source>
        <dbReference type="EMBL" id="CUG89268.1"/>
    </source>
</evidence>
<dbReference type="VEuPathDB" id="TriTrypDB:BSAL_20180"/>
<name>A0A0S4JFN4_BODSA</name>
<protein>
    <submittedName>
        <fullName evidence="1">Uncharacterized protein</fullName>
    </submittedName>
</protein>
<organism evidence="1 2">
    <name type="scientific">Bodo saltans</name>
    <name type="common">Flagellated protozoan</name>
    <dbReference type="NCBI Taxonomy" id="75058"/>
    <lineage>
        <taxon>Eukaryota</taxon>
        <taxon>Discoba</taxon>
        <taxon>Euglenozoa</taxon>
        <taxon>Kinetoplastea</taxon>
        <taxon>Metakinetoplastina</taxon>
        <taxon>Eubodonida</taxon>
        <taxon>Bodonidae</taxon>
        <taxon>Bodo</taxon>
    </lineage>
</organism>
<dbReference type="EMBL" id="CYKH01001717">
    <property type="protein sequence ID" value="CUG89268.1"/>
    <property type="molecule type" value="Genomic_DNA"/>
</dbReference>
<keyword evidence="2" id="KW-1185">Reference proteome</keyword>
<reference evidence="2" key="1">
    <citation type="submission" date="2015-09" db="EMBL/GenBank/DDBJ databases">
        <authorList>
            <consortium name="Pathogen Informatics"/>
        </authorList>
    </citation>
    <scope>NUCLEOTIDE SEQUENCE [LARGE SCALE GENOMIC DNA]</scope>
    <source>
        <strain evidence="2">Lake Konstanz</strain>
    </source>
</reference>
<dbReference type="Proteomes" id="UP000051952">
    <property type="component" value="Unassembled WGS sequence"/>
</dbReference>
<gene>
    <name evidence="1" type="ORF">BSAL_20180</name>
</gene>
<evidence type="ECO:0000313" key="2">
    <source>
        <dbReference type="Proteomes" id="UP000051952"/>
    </source>
</evidence>